<comment type="caution">
    <text evidence="1">The sequence shown here is derived from an EMBL/GenBank/DDBJ whole genome shotgun (WGS) entry which is preliminary data.</text>
</comment>
<protein>
    <submittedName>
        <fullName evidence="1">Uncharacterized protein</fullName>
    </submittedName>
</protein>
<gene>
    <name evidence="1" type="ORF">ACERZ8_18980</name>
</gene>
<dbReference type="Proteomes" id="UP001627408">
    <property type="component" value="Unassembled WGS sequence"/>
</dbReference>
<evidence type="ECO:0000313" key="1">
    <source>
        <dbReference type="EMBL" id="MFL4471859.1"/>
    </source>
</evidence>
<dbReference type="EMBL" id="JBHDIY010000002">
    <property type="protein sequence ID" value="MFL4471859.1"/>
    <property type="molecule type" value="Genomic_DNA"/>
</dbReference>
<keyword evidence="2" id="KW-1185">Reference proteome</keyword>
<proteinExistence type="predicted"/>
<dbReference type="RefSeq" id="WP_407593725.1">
    <property type="nucleotide sequence ID" value="NZ_JBHDIY010000002.1"/>
</dbReference>
<reference evidence="1 2" key="1">
    <citation type="submission" date="2024-08" db="EMBL/GenBank/DDBJ databases">
        <title>Tateyamaria sp. nov., isolated from marine algae.</title>
        <authorList>
            <person name="Choi B.J."/>
            <person name="Kim J.M."/>
            <person name="Lee J.K."/>
            <person name="Choi D.G."/>
            <person name="Bayburt H."/>
            <person name="Baek J.H."/>
            <person name="Han D.M."/>
            <person name="Jeon C.O."/>
        </authorList>
    </citation>
    <scope>NUCLEOTIDE SEQUENCE [LARGE SCALE GENOMIC DNA]</scope>
    <source>
        <strain evidence="1 2">KMU-156</strain>
    </source>
</reference>
<accession>A0ABW8V0T8</accession>
<name>A0ABW8V0T8_9RHOB</name>
<organism evidence="1 2">
    <name type="scientific">Tateyamaria armeniaca</name>
    <dbReference type="NCBI Taxonomy" id="2518930"/>
    <lineage>
        <taxon>Bacteria</taxon>
        <taxon>Pseudomonadati</taxon>
        <taxon>Pseudomonadota</taxon>
        <taxon>Alphaproteobacteria</taxon>
        <taxon>Rhodobacterales</taxon>
        <taxon>Roseobacteraceae</taxon>
        <taxon>Tateyamaria</taxon>
    </lineage>
</organism>
<evidence type="ECO:0000313" key="2">
    <source>
        <dbReference type="Proteomes" id="UP001627408"/>
    </source>
</evidence>
<sequence length="86" mass="9926">MDKQQDGLLERLVETTNPKAIAAFEAKIAKLEDEKLILTEKMRQNTKPRVTMGEIFELLSEFLSSPLEYIRKWQSGSEENSAQNRI</sequence>